<evidence type="ECO:0000313" key="3">
    <source>
        <dbReference type="Proteomes" id="UP001597338"/>
    </source>
</evidence>
<comment type="caution">
    <text evidence="2">The sequence shown here is derived from an EMBL/GenBank/DDBJ whole genome shotgun (WGS) entry which is preliminary data.</text>
</comment>
<evidence type="ECO:0000313" key="2">
    <source>
        <dbReference type="EMBL" id="MFD2025227.1"/>
    </source>
</evidence>
<dbReference type="InterPro" id="IPR043129">
    <property type="entry name" value="ATPase_NBD"/>
</dbReference>
<dbReference type="Proteomes" id="UP001597338">
    <property type="component" value="Unassembled WGS sequence"/>
</dbReference>
<organism evidence="2 3">
    <name type="scientific">Promicromonospora aerolata</name>
    <dbReference type="NCBI Taxonomy" id="195749"/>
    <lineage>
        <taxon>Bacteria</taxon>
        <taxon>Bacillati</taxon>
        <taxon>Actinomycetota</taxon>
        <taxon>Actinomycetes</taxon>
        <taxon>Micrococcales</taxon>
        <taxon>Promicromonosporaceae</taxon>
        <taxon>Promicromonospora</taxon>
    </lineage>
</organism>
<keyword evidence="1 2" id="KW-0418">Kinase</keyword>
<proteinExistence type="inferred from homology"/>
<accession>A0ABW4V991</accession>
<protein>
    <recommendedName>
        <fullName evidence="1">Anhydro-N-acetylmuramic acid kinase</fullName>
        <ecNumber evidence="1">2.7.1.170</ecNumber>
    </recommendedName>
    <alternativeName>
        <fullName evidence="1">AnhMurNAc kinase</fullName>
    </alternativeName>
</protein>
<gene>
    <name evidence="1" type="primary">anmK</name>
    <name evidence="2" type="ORF">ACFSL2_06865</name>
</gene>
<name>A0ABW4V991_9MICO</name>
<dbReference type="EC" id="2.7.1.170" evidence="1"/>
<dbReference type="InterPro" id="IPR005338">
    <property type="entry name" value="Anhydro_N_Ac-Mur_kinase"/>
</dbReference>
<comment type="pathway">
    <text evidence="1">Cell wall biogenesis; peptidoglycan recycling.</text>
</comment>
<dbReference type="Gene3D" id="3.30.420.40">
    <property type="match status" value="2"/>
</dbReference>
<comment type="similarity">
    <text evidence="1">Belongs to the anhydro-N-acetylmuramic acid kinase family.</text>
</comment>
<comment type="pathway">
    <text evidence="1">Amino-sugar metabolism; 1,6-anhydro-N-acetylmuramate degradation.</text>
</comment>
<dbReference type="GO" id="GO:0016301">
    <property type="term" value="F:kinase activity"/>
    <property type="evidence" value="ECO:0007669"/>
    <property type="project" value="UniProtKB-KW"/>
</dbReference>
<dbReference type="Pfam" id="PF03702">
    <property type="entry name" value="AnmK"/>
    <property type="match status" value="1"/>
</dbReference>
<dbReference type="PANTHER" id="PTHR30605:SF0">
    <property type="entry name" value="ANHYDRO-N-ACETYLMURAMIC ACID KINASE"/>
    <property type="match status" value="1"/>
</dbReference>
<comment type="catalytic activity">
    <reaction evidence="1">
        <text>1,6-anhydro-N-acetyl-beta-muramate + ATP + H2O = N-acetyl-D-muramate 6-phosphate + ADP + H(+)</text>
        <dbReference type="Rhea" id="RHEA:24952"/>
        <dbReference type="ChEBI" id="CHEBI:15377"/>
        <dbReference type="ChEBI" id="CHEBI:15378"/>
        <dbReference type="ChEBI" id="CHEBI:30616"/>
        <dbReference type="ChEBI" id="CHEBI:58690"/>
        <dbReference type="ChEBI" id="CHEBI:58722"/>
        <dbReference type="ChEBI" id="CHEBI:456216"/>
        <dbReference type="EC" id="2.7.1.170"/>
    </reaction>
</comment>
<dbReference type="SUPFAM" id="SSF53067">
    <property type="entry name" value="Actin-like ATPase domain"/>
    <property type="match status" value="1"/>
</dbReference>
<dbReference type="HAMAP" id="MF_01270">
    <property type="entry name" value="AnhMurNAc_kinase"/>
    <property type="match status" value="1"/>
</dbReference>
<dbReference type="EMBL" id="JBHUHF010000001">
    <property type="protein sequence ID" value="MFD2025227.1"/>
    <property type="molecule type" value="Genomic_DNA"/>
</dbReference>
<keyword evidence="3" id="KW-1185">Reference proteome</keyword>
<dbReference type="NCBIfam" id="NF007146">
    <property type="entry name" value="PRK09585.2-6"/>
    <property type="match status" value="1"/>
</dbReference>
<dbReference type="RefSeq" id="WP_377197133.1">
    <property type="nucleotide sequence ID" value="NZ_JBHUHF010000001.1"/>
</dbReference>
<feature type="binding site" evidence="1">
    <location>
        <begin position="9"/>
        <end position="16"/>
    </location>
    <ligand>
        <name>ATP</name>
        <dbReference type="ChEBI" id="CHEBI:30616"/>
    </ligand>
</feature>
<comment type="function">
    <text evidence="1">Catalyzes the specific phosphorylation of 1,6-anhydro-N-acetylmuramic acid (anhMurNAc) with the simultaneous cleavage of the 1,6-anhydro ring, generating MurNAc-6-P. Is required for the utilization of anhMurNAc either imported from the medium or derived from its own cell wall murein, and thus plays a role in cell wall recycling.</text>
</comment>
<reference evidence="3" key="1">
    <citation type="journal article" date="2019" name="Int. J. Syst. Evol. Microbiol.">
        <title>The Global Catalogue of Microorganisms (GCM) 10K type strain sequencing project: providing services to taxonomists for standard genome sequencing and annotation.</title>
        <authorList>
            <consortium name="The Broad Institute Genomics Platform"/>
            <consortium name="The Broad Institute Genome Sequencing Center for Infectious Disease"/>
            <person name="Wu L."/>
            <person name="Ma J."/>
        </authorList>
    </citation>
    <scope>NUCLEOTIDE SEQUENCE [LARGE SCALE GENOMIC DNA]</scope>
    <source>
        <strain evidence="3">CCM 7043</strain>
    </source>
</reference>
<keyword evidence="1" id="KW-0547">Nucleotide-binding</keyword>
<keyword evidence="1" id="KW-0067">ATP-binding</keyword>
<keyword evidence="1 2" id="KW-0808">Transferase</keyword>
<evidence type="ECO:0000256" key="1">
    <source>
        <dbReference type="HAMAP-Rule" id="MF_01270"/>
    </source>
</evidence>
<dbReference type="PANTHER" id="PTHR30605">
    <property type="entry name" value="ANHYDRO-N-ACETYLMURAMIC ACID KINASE"/>
    <property type="match status" value="1"/>
</dbReference>
<keyword evidence="1" id="KW-0119">Carbohydrate metabolism</keyword>
<sequence length="396" mass="40296">MKVLGLISGTSHDGIDSAVVDFAPDGDGLVAHVVSHGSVPYPAELRARLVAALPPASTTLAEVAELDTLTGQAFARAAEAALADAGPVDLVVSHGQTVYHWTRGTQVLGTLQIGQPAWIAEAVGTPVLSDVRVRDVVAGGQGAPFASTIDALVLADRAGRPAALNLGGISNVTVVGADGVRAWDIGPANALIDAVVLDQGLHPAGYDADGALAARGTVDDALLAELLREPYYALRPPKSTGKELFHLDHVRSALTRAGSTAEGADLVATLTELTVRTVADVLRGESLTELFVSGGGVHNPVLMAGLAAALPGVAVRATDELGLGVDEKEAVLMALLGWLSWHGVPATVPSATGATGSRLLGTLTPGAGPLRLPEPRPAPRFLRIDGETRARGAGAA</sequence>